<reference evidence="2" key="2">
    <citation type="submission" date="2021-09" db="EMBL/GenBank/DDBJ databases">
        <authorList>
            <person name="Jia N."/>
            <person name="Wang J."/>
            <person name="Shi W."/>
            <person name="Du L."/>
            <person name="Sun Y."/>
            <person name="Zhan W."/>
            <person name="Jiang J."/>
            <person name="Wang Q."/>
            <person name="Zhang B."/>
            <person name="Ji P."/>
            <person name="Sakyi L.B."/>
            <person name="Cui X."/>
            <person name="Yuan T."/>
            <person name="Jiang B."/>
            <person name="Yang W."/>
            <person name="Lam T.T.-Y."/>
            <person name="Chang Q."/>
            <person name="Ding S."/>
            <person name="Wang X."/>
            <person name="Zhu J."/>
            <person name="Ruan X."/>
            <person name="Zhao L."/>
            <person name="Wei J."/>
            <person name="Que T."/>
            <person name="Du C."/>
            <person name="Cheng J."/>
            <person name="Dai P."/>
            <person name="Han X."/>
            <person name="Huang E."/>
            <person name="Gao Y."/>
            <person name="Liu J."/>
            <person name="Shao H."/>
            <person name="Ye R."/>
            <person name="Li L."/>
            <person name="Wei W."/>
            <person name="Wang X."/>
            <person name="Wang C."/>
            <person name="Huo Q."/>
            <person name="Li W."/>
            <person name="Guo W."/>
            <person name="Chen H."/>
            <person name="Chen S."/>
            <person name="Zhou L."/>
            <person name="Zhou L."/>
            <person name="Ni X."/>
            <person name="Tian J."/>
            <person name="Zhou Y."/>
            <person name="Sheng Y."/>
            <person name="Liu T."/>
            <person name="Pan Y."/>
            <person name="Xia L."/>
            <person name="Li J."/>
            <person name="Zhao F."/>
            <person name="Cao W."/>
        </authorList>
    </citation>
    <scope>NUCLEOTIDE SEQUENCE</scope>
    <source>
        <strain evidence="2">Rsan-2018</strain>
        <tissue evidence="2">Larvae</tissue>
    </source>
</reference>
<keyword evidence="3" id="KW-1185">Reference proteome</keyword>
<dbReference type="Proteomes" id="UP000821837">
    <property type="component" value="Chromosome 3"/>
</dbReference>
<evidence type="ECO:0000313" key="2">
    <source>
        <dbReference type="EMBL" id="KAH7961226.1"/>
    </source>
</evidence>
<dbReference type="EMBL" id="JABSTV010001249">
    <property type="protein sequence ID" value="KAH7961226.1"/>
    <property type="molecule type" value="Genomic_DNA"/>
</dbReference>
<reference evidence="2" key="1">
    <citation type="journal article" date="2020" name="Cell">
        <title>Large-Scale Comparative Analyses of Tick Genomes Elucidate Their Genetic Diversity and Vector Capacities.</title>
        <authorList>
            <consortium name="Tick Genome and Microbiome Consortium (TIGMIC)"/>
            <person name="Jia N."/>
            <person name="Wang J."/>
            <person name="Shi W."/>
            <person name="Du L."/>
            <person name="Sun Y."/>
            <person name="Zhan W."/>
            <person name="Jiang J.F."/>
            <person name="Wang Q."/>
            <person name="Zhang B."/>
            <person name="Ji P."/>
            <person name="Bell-Sakyi L."/>
            <person name="Cui X.M."/>
            <person name="Yuan T.T."/>
            <person name="Jiang B.G."/>
            <person name="Yang W.F."/>
            <person name="Lam T.T."/>
            <person name="Chang Q.C."/>
            <person name="Ding S.J."/>
            <person name="Wang X.J."/>
            <person name="Zhu J.G."/>
            <person name="Ruan X.D."/>
            <person name="Zhao L."/>
            <person name="Wei J.T."/>
            <person name="Ye R.Z."/>
            <person name="Que T.C."/>
            <person name="Du C.H."/>
            <person name="Zhou Y.H."/>
            <person name="Cheng J.X."/>
            <person name="Dai P.F."/>
            <person name="Guo W.B."/>
            <person name="Han X.H."/>
            <person name="Huang E.J."/>
            <person name="Li L.F."/>
            <person name="Wei W."/>
            <person name="Gao Y.C."/>
            <person name="Liu J.Z."/>
            <person name="Shao H.Z."/>
            <person name="Wang X."/>
            <person name="Wang C.C."/>
            <person name="Yang T.C."/>
            <person name="Huo Q.B."/>
            <person name="Li W."/>
            <person name="Chen H.Y."/>
            <person name="Chen S.E."/>
            <person name="Zhou L.G."/>
            <person name="Ni X.B."/>
            <person name="Tian J.H."/>
            <person name="Sheng Y."/>
            <person name="Liu T."/>
            <person name="Pan Y.S."/>
            <person name="Xia L.Y."/>
            <person name="Li J."/>
            <person name="Zhao F."/>
            <person name="Cao W.C."/>
        </authorList>
    </citation>
    <scope>NUCLEOTIDE SEQUENCE</scope>
    <source>
        <strain evidence="2">Rsan-2018</strain>
    </source>
</reference>
<accession>A0A9D4Q160</accession>
<name>A0A9D4Q160_RHISA</name>
<organism evidence="2 3">
    <name type="scientific">Rhipicephalus sanguineus</name>
    <name type="common">Brown dog tick</name>
    <name type="synonym">Ixodes sanguineus</name>
    <dbReference type="NCBI Taxonomy" id="34632"/>
    <lineage>
        <taxon>Eukaryota</taxon>
        <taxon>Metazoa</taxon>
        <taxon>Ecdysozoa</taxon>
        <taxon>Arthropoda</taxon>
        <taxon>Chelicerata</taxon>
        <taxon>Arachnida</taxon>
        <taxon>Acari</taxon>
        <taxon>Parasitiformes</taxon>
        <taxon>Ixodida</taxon>
        <taxon>Ixodoidea</taxon>
        <taxon>Ixodidae</taxon>
        <taxon>Rhipicephalinae</taxon>
        <taxon>Rhipicephalus</taxon>
        <taxon>Rhipicephalus</taxon>
    </lineage>
</organism>
<dbReference type="AlphaFoldDB" id="A0A9D4Q160"/>
<comment type="caution">
    <text evidence="2">The sequence shown here is derived from an EMBL/GenBank/DDBJ whole genome shotgun (WGS) entry which is preliminary data.</text>
</comment>
<evidence type="ECO:0000256" key="1">
    <source>
        <dbReference type="SAM" id="MobiDB-lite"/>
    </source>
</evidence>
<protein>
    <submittedName>
        <fullName evidence="2">Uncharacterized protein</fullName>
    </submittedName>
</protein>
<proteinExistence type="predicted"/>
<feature type="region of interest" description="Disordered" evidence="1">
    <location>
        <begin position="88"/>
        <end position="112"/>
    </location>
</feature>
<evidence type="ECO:0000313" key="3">
    <source>
        <dbReference type="Proteomes" id="UP000821837"/>
    </source>
</evidence>
<gene>
    <name evidence="2" type="ORF">HPB52_005968</name>
</gene>
<sequence>MEPPGSVYIPGGYFSVANGWTTRPASMKMPSKKQLDAFMAASGSRCSRQTTKGQKFRDEGYVRNLMFNELSTTSTYGLLLNSSVYTNSDGTKSGCLGELDGEPAKSENIALR</sequence>